<dbReference type="AlphaFoldDB" id="A0A3M4VMS6"/>
<dbReference type="Pfam" id="PF00702">
    <property type="entry name" value="Hydrolase"/>
    <property type="match status" value="1"/>
</dbReference>
<evidence type="ECO:0000256" key="4">
    <source>
        <dbReference type="ARBA" id="ARBA00022842"/>
    </source>
</evidence>
<dbReference type="EMBL" id="RBRY01000138">
    <property type="protein sequence ID" value="RMR52897.1"/>
    <property type="molecule type" value="Genomic_DNA"/>
</dbReference>
<dbReference type="Proteomes" id="UP000278332">
    <property type="component" value="Unassembled WGS sequence"/>
</dbReference>
<dbReference type="SFLD" id="SFLDG01135">
    <property type="entry name" value="C1.5.6:_HAD__Beta-PGM__Phospha"/>
    <property type="match status" value="1"/>
</dbReference>
<dbReference type="InterPro" id="IPR023214">
    <property type="entry name" value="HAD_sf"/>
</dbReference>
<comment type="cofactor">
    <cofactor evidence="1">
        <name>Mg(2+)</name>
        <dbReference type="ChEBI" id="CHEBI:18420"/>
    </cofactor>
</comment>
<proteinExistence type="predicted"/>
<sequence>MESNLRNGGSDDMSEQQGERGPIKAVIFDMDGLLLDTEGVYTEVTHLIASRYGKTFDWSIKQHTIGRGARDFSGYVIQALELPISIDEFLEVREPMLEERFPLAPAMPGAEALVRHLAANNIPIAVGTSSSVHYFEAKTTLHRAWFELFDTVVTADDPEVGAAKPAPDIFLVAARRLGVSPEDCLVFEDSPFGVTAAKAAGMYAVAVPDSHMPVEQYEHADLLLTSLEDFPLEAWGLPKKA</sequence>
<dbReference type="SFLD" id="SFLDG01129">
    <property type="entry name" value="C1.5:_HAD__Beta-PGM__Phosphata"/>
    <property type="match status" value="1"/>
</dbReference>
<dbReference type="PANTHER" id="PTHR18901">
    <property type="entry name" value="2-DEOXYGLUCOSE-6-PHOSPHATE PHOSPHATASE 2"/>
    <property type="match status" value="1"/>
</dbReference>
<evidence type="ECO:0000256" key="2">
    <source>
        <dbReference type="ARBA" id="ARBA00022723"/>
    </source>
</evidence>
<evidence type="ECO:0000313" key="6">
    <source>
        <dbReference type="Proteomes" id="UP000278332"/>
    </source>
</evidence>
<reference evidence="5 6" key="1">
    <citation type="submission" date="2018-08" db="EMBL/GenBank/DDBJ databases">
        <title>Recombination of ecologically and evolutionarily significant loci maintains genetic cohesion in the Pseudomonas syringae species complex.</title>
        <authorList>
            <person name="Dillon M."/>
            <person name="Thakur S."/>
            <person name="Almeida R.N.D."/>
            <person name="Weir B.S."/>
            <person name="Guttman D.S."/>
        </authorList>
    </citation>
    <scope>NUCLEOTIDE SEQUENCE [LARGE SCALE GENOMIC DNA]</scope>
    <source>
        <strain evidence="5 6">ICMP 6917</strain>
    </source>
</reference>
<dbReference type="Gene3D" id="1.10.150.240">
    <property type="entry name" value="Putative phosphatase, domain 2"/>
    <property type="match status" value="1"/>
</dbReference>
<evidence type="ECO:0000256" key="1">
    <source>
        <dbReference type="ARBA" id="ARBA00001946"/>
    </source>
</evidence>
<keyword evidence="3 5" id="KW-0378">Hydrolase</keyword>
<dbReference type="SFLD" id="SFLDS00003">
    <property type="entry name" value="Haloacid_Dehalogenase"/>
    <property type="match status" value="1"/>
</dbReference>
<evidence type="ECO:0000313" key="5">
    <source>
        <dbReference type="EMBL" id="RMR52897.1"/>
    </source>
</evidence>
<dbReference type="NCBIfam" id="TIGR01509">
    <property type="entry name" value="HAD-SF-IA-v3"/>
    <property type="match status" value="1"/>
</dbReference>
<name>A0A3M4VMS6_PSECI</name>
<dbReference type="FunFam" id="3.40.50.1000:FF:000055">
    <property type="entry name" value="Haloacid dehalogenase-like hydrolase family protein"/>
    <property type="match status" value="1"/>
</dbReference>
<comment type="caution">
    <text evidence="5">The sequence shown here is derived from an EMBL/GenBank/DDBJ whole genome shotgun (WGS) entry which is preliminary data.</text>
</comment>
<protein>
    <submittedName>
        <fullName evidence="5">HAD family hydrolase</fullName>
    </submittedName>
</protein>
<evidence type="ECO:0000256" key="3">
    <source>
        <dbReference type="ARBA" id="ARBA00022801"/>
    </source>
</evidence>
<dbReference type="SUPFAM" id="SSF56784">
    <property type="entry name" value="HAD-like"/>
    <property type="match status" value="1"/>
</dbReference>
<accession>A0A3M4VMS6</accession>
<dbReference type="Gene3D" id="3.40.50.1000">
    <property type="entry name" value="HAD superfamily/HAD-like"/>
    <property type="match status" value="1"/>
</dbReference>
<dbReference type="FunFam" id="1.10.150.240:FF:000001">
    <property type="entry name" value="Haloacid dehalogenase-like hydrolase domain"/>
    <property type="match status" value="1"/>
</dbReference>
<organism evidence="5 6">
    <name type="scientific">Pseudomonas cichorii</name>
    <dbReference type="NCBI Taxonomy" id="36746"/>
    <lineage>
        <taxon>Bacteria</taxon>
        <taxon>Pseudomonadati</taxon>
        <taxon>Pseudomonadota</taxon>
        <taxon>Gammaproteobacteria</taxon>
        <taxon>Pseudomonadales</taxon>
        <taxon>Pseudomonadaceae</taxon>
        <taxon>Pseudomonas</taxon>
    </lineage>
</organism>
<dbReference type="GO" id="GO:0046872">
    <property type="term" value="F:metal ion binding"/>
    <property type="evidence" value="ECO:0007669"/>
    <property type="project" value="UniProtKB-KW"/>
</dbReference>
<dbReference type="InterPro" id="IPR036412">
    <property type="entry name" value="HAD-like_sf"/>
</dbReference>
<dbReference type="GO" id="GO:0016791">
    <property type="term" value="F:phosphatase activity"/>
    <property type="evidence" value="ECO:0007669"/>
    <property type="project" value="UniProtKB-ARBA"/>
</dbReference>
<dbReference type="InterPro" id="IPR023198">
    <property type="entry name" value="PGP-like_dom2"/>
</dbReference>
<gene>
    <name evidence="5" type="ORF">ALP84_04604</name>
</gene>
<keyword evidence="2" id="KW-0479">Metal-binding</keyword>
<keyword evidence="4" id="KW-0460">Magnesium</keyword>
<dbReference type="PANTHER" id="PTHR18901:SF38">
    <property type="entry name" value="PSEUDOURIDINE-5'-PHOSPHATASE"/>
    <property type="match status" value="1"/>
</dbReference>
<dbReference type="InterPro" id="IPR006439">
    <property type="entry name" value="HAD-SF_hydro_IA"/>
</dbReference>